<proteinExistence type="predicted"/>
<name>A0AA86Q344_9EUKA</name>
<evidence type="ECO:0000313" key="3">
    <source>
        <dbReference type="Proteomes" id="UP001642409"/>
    </source>
</evidence>
<sequence>MNSKYKYYTVPVNCGVHTFYVCVVSEQMPLPEILHYKQKLYFRNSKKIYLHNSIFENKQKDYIVHHRNGCPFDNRPENLVITFNNKNISPEHFHYYFDRYDYKTEKVLTQEEYETKLKSVTIAQVAYLQHSALHRIFQTHHAQRFFYNCTELGPDLNLPNSFYVQLLSQLKHHDKVIYELDSSYCEKPKFILQEFYEYFN</sequence>
<keyword evidence="3" id="KW-1185">Reference proteome</keyword>
<dbReference type="EMBL" id="CATOUU010000822">
    <property type="protein sequence ID" value="CAI9951076.1"/>
    <property type="molecule type" value="Genomic_DNA"/>
</dbReference>
<dbReference type="EMBL" id="CAXDID020000115">
    <property type="protein sequence ID" value="CAL6030312.1"/>
    <property type="molecule type" value="Genomic_DNA"/>
</dbReference>
<dbReference type="AlphaFoldDB" id="A0AA86Q344"/>
<gene>
    <name evidence="2" type="ORF">HINF_LOCUS33189</name>
    <name evidence="1" type="ORF">HINF_LOCUS38721</name>
</gene>
<accession>A0AA86Q344</accession>
<comment type="caution">
    <text evidence="1">The sequence shown here is derived from an EMBL/GenBank/DDBJ whole genome shotgun (WGS) entry which is preliminary data.</text>
</comment>
<evidence type="ECO:0000313" key="2">
    <source>
        <dbReference type="EMBL" id="CAL6030312.1"/>
    </source>
</evidence>
<reference evidence="2 3" key="2">
    <citation type="submission" date="2024-07" db="EMBL/GenBank/DDBJ databases">
        <authorList>
            <person name="Akdeniz Z."/>
        </authorList>
    </citation>
    <scope>NUCLEOTIDE SEQUENCE [LARGE SCALE GENOMIC DNA]</scope>
</reference>
<dbReference type="Proteomes" id="UP001642409">
    <property type="component" value="Unassembled WGS sequence"/>
</dbReference>
<organism evidence="1">
    <name type="scientific">Hexamita inflata</name>
    <dbReference type="NCBI Taxonomy" id="28002"/>
    <lineage>
        <taxon>Eukaryota</taxon>
        <taxon>Metamonada</taxon>
        <taxon>Diplomonadida</taxon>
        <taxon>Hexamitidae</taxon>
        <taxon>Hexamitinae</taxon>
        <taxon>Hexamita</taxon>
    </lineage>
</organism>
<protein>
    <submittedName>
        <fullName evidence="2">Hypothetical_protein</fullName>
    </submittedName>
</protein>
<reference evidence="1" key="1">
    <citation type="submission" date="2023-06" db="EMBL/GenBank/DDBJ databases">
        <authorList>
            <person name="Kurt Z."/>
        </authorList>
    </citation>
    <scope>NUCLEOTIDE SEQUENCE</scope>
</reference>
<evidence type="ECO:0000313" key="1">
    <source>
        <dbReference type="EMBL" id="CAI9951076.1"/>
    </source>
</evidence>